<reference evidence="1 2" key="1">
    <citation type="journal article" date="2013" name="Nature">
        <title>Insights into bilaterian evolution from three spiralian genomes.</title>
        <authorList>
            <person name="Simakov O."/>
            <person name="Marletaz F."/>
            <person name="Cho S.J."/>
            <person name="Edsinger-Gonzales E."/>
            <person name="Havlak P."/>
            <person name="Hellsten U."/>
            <person name="Kuo D.H."/>
            <person name="Larsson T."/>
            <person name="Lv J."/>
            <person name="Arendt D."/>
            <person name="Savage R."/>
            <person name="Osoegawa K."/>
            <person name="de Jong P."/>
            <person name="Grimwood J."/>
            <person name="Chapman J.A."/>
            <person name="Shapiro H."/>
            <person name="Aerts A."/>
            <person name="Otillar R.P."/>
            <person name="Terry A.Y."/>
            <person name="Boore J.L."/>
            <person name="Grigoriev I.V."/>
            <person name="Lindberg D.R."/>
            <person name="Seaver E.C."/>
            <person name="Weisblat D.A."/>
            <person name="Putnam N.H."/>
            <person name="Rokhsar D.S."/>
        </authorList>
    </citation>
    <scope>NUCLEOTIDE SEQUENCE [LARGE SCALE GENOMIC DNA]</scope>
</reference>
<dbReference type="Proteomes" id="UP000030746">
    <property type="component" value="Unassembled WGS sequence"/>
</dbReference>
<dbReference type="OrthoDB" id="8630911at2759"/>
<dbReference type="RefSeq" id="XP_009061860.1">
    <property type="nucleotide sequence ID" value="XM_009063612.1"/>
</dbReference>
<dbReference type="EMBL" id="KB202917">
    <property type="protein sequence ID" value="ESO87391.1"/>
    <property type="molecule type" value="Genomic_DNA"/>
</dbReference>
<accession>V4A295</accession>
<name>V4A295_LOTGI</name>
<dbReference type="KEGG" id="lgi:LOTGIDRAFT_166538"/>
<evidence type="ECO:0000313" key="2">
    <source>
        <dbReference type="Proteomes" id="UP000030746"/>
    </source>
</evidence>
<evidence type="ECO:0008006" key="3">
    <source>
        <dbReference type="Google" id="ProtNLM"/>
    </source>
</evidence>
<dbReference type="HOGENOM" id="CLU_2226182_0_0_1"/>
<organism evidence="1 2">
    <name type="scientific">Lottia gigantea</name>
    <name type="common">Giant owl limpet</name>
    <dbReference type="NCBI Taxonomy" id="225164"/>
    <lineage>
        <taxon>Eukaryota</taxon>
        <taxon>Metazoa</taxon>
        <taxon>Spiralia</taxon>
        <taxon>Lophotrochozoa</taxon>
        <taxon>Mollusca</taxon>
        <taxon>Gastropoda</taxon>
        <taxon>Patellogastropoda</taxon>
        <taxon>Lottioidea</taxon>
        <taxon>Lottiidae</taxon>
        <taxon>Lottia</taxon>
    </lineage>
</organism>
<evidence type="ECO:0000313" key="1">
    <source>
        <dbReference type="EMBL" id="ESO87391.1"/>
    </source>
</evidence>
<dbReference type="GeneID" id="20240368"/>
<dbReference type="AlphaFoldDB" id="V4A295"/>
<gene>
    <name evidence="1" type="ORF">LOTGIDRAFT_166538</name>
</gene>
<dbReference type="CTD" id="20240368"/>
<keyword evidence="2" id="KW-1185">Reference proteome</keyword>
<protein>
    <recommendedName>
        <fullName evidence="3">Paired domain-containing protein</fullName>
    </recommendedName>
</protein>
<proteinExistence type="predicted"/>
<sequence length="106" mass="11932">MASLTSQQREQAIGRLNTGPHAQVIVNAFNCSVRTIERLRIRYNTTNSTDDRPRCDRPRITTPISCSNICMTDSPQRHRQLVRPLATISNPHPLAALAVEDPRVSR</sequence>